<dbReference type="SMART" id="SM01118">
    <property type="entry name" value="CYTH"/>
    <property type="match status" value="1"/>
</dbReference>
<protein>
    <submittedName>
        <fullName evidence="2">CYTH domain-containing protein</fullName>
    </submittedName>
</protein>
<comment type="caution">
    <text evidence="2">The sequence shown here is derived from an EMBL/GenBank/DDBJ whole genome shotgun (WGS) entry which is preliminary data.</text>
</comment>
<organism evidence="2 3">
    <name type="scientific">Dolosicoccus paucivorans</name>
    <dbReference type="NCBI Taxonomy" id="84521"/>
    <lineage>
        <taxon>Bacteria</taxon>
        <taxon>Bacillati</taxon>
        <taxon>Bacillota</taxon>
        <taxon>Bacilli</taxon>
        <taxon>Lactobacillales</taxon>
        <taxon>Aerococcaceae</taxon>
        <taxon>Dolosicoccus</taxon>
    </lineage>
</organism>
<keyword evidence="3" id="KW-1185">Reference proteome</keyword>
<evidence type="ECO:0000313" key="3">
    <source>
        <dbReference type="Proteomes" id="UP000235682"/>
    </source>
</evidence>
<dbReference type="Gene3D" id="2.40.320.10">
    <property type="entry name" value="Hypothetical Protein Pfu-838710-001"/>
    <property type="match status" value="1"/>
</dbReference>
<dbReference type="InterPro" id="IPR009195">
    <property type="entry name" value="Uncharacterised_YjbK"/>
</dbReference>
<dbReference type="PROSITE" id="PS51707">
    <property type="entry name" value="CYTH"/>
    <property type="match status" value="1"/>
</dbReference>
<dbReference type="Proteomes" id="UP000235682">
    <property type="component" value="Unassembled WGS sequence"/>
</dbReference>
<sequence length="201" mass="23664">MLLKEGAHLIETEAKVLLTLQQFTQLKQYFNVEDESFLYQENTYYDTVNSTLKDLRSAFRLRNFKTTSEWTLKQSLNQYDALEINQSNNQPIQPAPSTIEPQWIHLEALQSFFKDHHIDLSTLHKTYQIETYRYWIATPYGDIALDKSQYANITDYEMELEMTNLKEGLIFFNQLLEQFNIPNEPAPKKIARVAQATKRSI</sequence>
<dbReference type="InterPro" id="IPR023577">
    <property type="entry name" value="CYTH_domain"/>
</dbReference>
<accession>A0A2N6SQ47</accession>
<gene>
    <name evidence="2" type="ORF">CJ205_00365</name>
</gene>
<dbReference type="AlphaFoldDB" id="A0A2N6SQ47"/>
<dbReference type="EMBL" id="PNHE01000001">
    <property type="protein sequence ID" value="PMC59193.1"/>
    <property type="molecule type" value="Genomic_DNA"/>
</dbReference>
<proteinExistence type="predicted"/>
<dbReference type="InterPro" id="IPR033469">
    <property type="entry name" value="CYTH-like_dom_sf"/>
</dbReference>
<dbReference type="SUPFAM" id="SSF55154">
    <property type="entry name" value="CYTH-like phosphatases"/>
    <property type="match status" value="1"/>
</dbReference>
<evidence type="ECO:0000313" key="2">
    <source>
        <dbReference type="EMBL" id="PMC59193.1"/>
    </source>
</evidence>
<dbReference type="CDD" id="cd07762">
    <property type="entry name" value="CYTH-like_Pase_1"/>
    <property type="match status" value="1"/>
</dbReference>
<dbReference type="STRING" id="84521.SAMN04487994_100231"/>
<dbReference type="Pfam" id="PF01928">
    <property type="entry name" value="CYTH"/>
    <property type="match status" value="1"/>
</dbReference>
<dbReference type="OrthoDB" id="384378at2"/>
<feature type="domain" description="CYTH" evidence="1">
    <location>
        <begin position="9"/>
        <end position="201"/>
    </location>
</feature>
<reference evidence="2 3" key="1">
    <citation type="submission" date="2017-09" db="EMBL/GenBank/DDBJ databases">
        <title>Bacterial strain isolated from the female urinary microbiota.</title>
        <authorList>
            <person name="Thomas-White K."/>
            <person name="Kumar N."/>
            <person name="Forster S."/>
            <person name="Putonti C."/>
            <person name="Lawley T."/>
            <person name="Wolfe A.J."/>
        </authorList>
    </citation>
    <scope>NUCLEOTIDE SEQUENCE [LARGE SCALE GENOMIC DNA]</scope>
    <source>
        <strain evidence="2 3">UMB0852</strain>
    </source>
</reference>
<name>A0A2N6SQ47_9LACT</name>
<evidence type="ECO:0000259" key="1">
    <source>
        <dbReference type="PROSITE" id="PS51707"/>
    </source>
</evidence>